<dbReference type="SUPFAM" id="SSF53850">
    <property type="entry name" value="Periplasmic binding protein-like II"/>
    <property type="match status" value="1"/>
</dbReference>
<comment type="similarity">
    <text evidence="1">Belongs to the bacterial solute-binding protein 1 family.</text>
</comment>
<gene>
    <name evidence="4" type="ORF">LCGC14_2901950</name>
</gene>
<dbReference type="InterPro" id="IPR006059">
    <property type="entry name" value="SBP"/>
</dbReference>
<dbReference type="EMBL" id="LAZR01057164">
    <property type="protein sequence ID" value="KKK72630.1"/>
    <property type="molecule type" value="Genomic_DNA"/>
</dbReference>
<dbReference type="InterPro" id="IPR050490">
    <property type="entry name" value="Bact_solute-bd_prot1"/>
</dbReference>
<keyword evidence="3" id="KW-0732">Signal</keyword>
<dbReference type="PANTHER" id="PTHR43649">
    <property type="entry name" value="ARABINOSE-BINDING PROTEIN-RELATED"/>
    <property type="match status" value="1"/>
</dbReference>
<organism evidence="4">
    <name type="scientific">marine sediment metagenome</name>
    <dbReference type="NCBI Taxonomy" id="412755"/>
    <lineage>
        <taxon>unclassified sequences</taxon>
        <taxon>metagenomes</taxon>
        <taxon>ecological metagenomes</taxon>
    </lineage>
</organism>
<evidence type="ECO:0000256" key="3">
    <source>
        <dbReference type="ARBA" id="ARBA00022729"/>
    </source>
</evidence>
<protein>
    <recommendedName>
        <fullName evidence="5">Extracellular solute-binding protein</fullName>
    </recommendedName>
</protein>
<evidence type="ECO:0000256" key="2">
    <source>
        <dbReference type="ARBA" id="ARBA00022448"/>
    </source>
</evidence>
<feature type="non-terminal residue" evidence="4">
    <location>
        <position position="385"/>
    </location>
</feature>
<dbReference type="AlphaFoldDB" id="A0A0F8YG13"/>
<dbReference type="Pfam" id="PF01547">
    <property type="entry name" value="SBP_bac_1"/>
    <property type="match status" value="1"/>
</dbReference>
<reference evidence="4" key="1">
    <citation type="journal article" date="2015" name="Nature">
        <title>Complex archaea that bridge the gap between prokaryotes and eukaryotes.</title>
        <authorList>
            <person name="Spang A."/>
            <person name="Saw J.H."/>
            <person name="Jorgensen S.L."/>
            <person name="Zaremba-Niedzwiedzka K."/>
            <person name="Martijn J."/>
            <person name="Lind A.E."/>
            <person name="van Eijk R."/>
            <person name="Schleper C."/>
            <person name="Guy L."/>
            <person name="Ettema T.J."/>
        </authorList>
    </citation>
    <scope>NUCLEOTIDE SEQUENCE</scope>
</reference>
<accession>A0A0F8YG13</accession>
<name>A0A0F8YG13_9ZZZZ</name>
<comment type="caution">
    <text evidence="4">The sequence shown here is derived from an EMBL/GenBank/DDBJ whole genome shotgun (WGS) entry which is preliminary data.</text>
</comment>
<dbReference type="Gene3D" id="3.40.190.10">
    <property type="entry name" value="Periplasmic binding protein-like II"/>
    <property type="match status" value="1"/>
</dbReference>
<dbReference type="PANTHER" id="PTHR43649:SF34">
    <property type="entry name" value="ABC TRANSPORTER PERIPLASMIC-BINDING PROTEIN YCJN-RELATED"/>
    <property type="match status" value="1"/>
</dbReference>
<evidence type="ECO:0000256" key="1">
    <source>
        <dbReference type="ARBA" id="ARBA00008520"/>
    </source>
</evidence>
<evidence type="ECO:0008006" key="5">
    <source>
        <dbReference type="Google" id="ProtNLM"/>
    </source>
</evidence>
<feature type="non-terminal residue" evidence="4">
    <location>
        <position position="1"/>
    </location>
</feature>
<sequence>MEACMKKLRWIILFALVIVLAGAGFVMAKGGKEEPEEMETGGQVKPVTITVQMFSGPEFDAMVPTAEFWNKNYEASTGIHVNNIALSRVGYFEKMQSQLVAGLADPDLVHPFSMALGKLRPYLEDLRPYLDDPEIMTGPDGEKYEFTQLLAPAQAAVTASDGAILGMPKDMSELAVYYRKDIISDPPDTWPEFVEMAKNYTQSINPSSPTKYGVVLQGKYEKWTFAAALETLWSSGYEIFAPGSETDIDGYNKDAVKAFKVFQDLYEVKALYPGFDNTEYPEVSAALESADVAMAIQWNANYFSLTNKDISPKVWDKIALAPPPGWKQADGSVKRAMYVQTINLSLNKNSKNKEAAMKFLAWSSLGEGAYLYAEAGGSSPIEGVW</sequence>
<proteinExistence type="inferred from homology"/>
<evidence type="ECO:0000313" key="4">
    <source>
        <dbReference type="EMBL" id="KKK72630.1"/>
    </source>
</evidence>
<keyword evidence="2" id="KW-0813">Transport</keyword>